<comment type="similarity">
    <text evidence="1 5">Belongs to the eukaryotic ribosomal protein eL39 family.</text>
</comment>
<dbReference type="InterPro" id="IPR000077">
    <property type="entry name" value="Ribosomal_eL39"/>
</dbReference>
<reference evidence="6 7" key="1">
    <citation type="journal article" date="2022" name="Microbiol. Resour. Announc.">
        <title>Complete Genome Sequence of the Hyperthermophilic and Acidophilic Archaeon Saccharolobus caldissimus Strain HS-3T.</title>
        <authorList>
            <person name="Sakai H.D."/>
            <person name="Kurosawa N."/>
        </authorList>
    </citation>
    <scope>NUCLEOTIDE SEQUENCE [LARGE SCALE GENOMIC DNA]</scope>
    <source>
        <strain evidence="6 7">JCM32116</strain>
    </source>
</reference>
<dbReference type="NCBIfam" id="NF002316">
    <property type="entry name" value="PRK01242.1"/>
    <property type="match status" value="1"/>
</dbReference>
<dbReference type="FunFam" id="1.10.1620.10:FF:000001">
    <property type="entry name" value="60S ribosomal protein-like L39"/>
    <property type="match status" value="1"/>
</dbReference>
<accession>A0AAQ4CN63</accession>
<dbReference type="Pfam" id="PF00832">
    <property type="entry name" value="Ribosomal_L39"/>
    <property type="match status" value="1"/>
</dbReference>
<sequence length="53" mass="6241">MEVSRNKPLGKKLRLSKAMKSNVPIPIWVVLKTGGRVRFNPLRRSWRRNKLKV</sequence>
<dbReference type="SUPFAM" id="SSF48662">
    <property type="entry name" value="Ribosomal protein L39e"/>
    <property type="match status" value="1"/>
</dbReference>
<dbReference type="AlphaFoldDB" id="A0AAQ4CN63"/>
<protein>
    <recommendedName>
        <fullName evidence="4 5">Large ribosomal subunit protein eL39</fullName>
    </recommendedName>
</protein>
<dbReference type="GO" id="GO:0022625">
    <property type="term" value="C:cytosolic large ribosomal subunit"/>
    <property type="evidence" value="ECO:0007669"/>
    <property type="project" value="TreeGrafter"/>
</dbReference>
<evidence type="ECO:0000256" key="1">
    <source>
        <dbReference type="ARBA" id="ARBA00009339"/>
    </source>
</evidence>
<evidence type="ECO:0000256" key="4">
    <source>
        <dbReference type="ARBA" id="ARBA00035234"/>
    </source>
</evidence>
<evidence type="ECO:0000313" key="7">
    <source>
        <dbReference type="Proteomes" id="UP001319921"/>
    </source>
</evidence>
<dbReference type="HAMAP" id="MF_00629">
    <property type="entry name" value="Ribosomal_eL39"/>
    <property type="match status" value="1"/>
</dbReference>
<dbReference type="Gene3D" id="1.10.1620.10">
    <property type="entry name" value="Ribosomal protein L39e"/>
    <property type="match status" value="1"/>
</dbReference>
<dbReference type="EMBL" id="AP025226">
    <property type="protein sequence ID" value="BDB97244.1"/>
    <property type="molecule type" value="Genomic_DNA"/>
</dbReference>
<gene>
    <name evidence="5" type="primary">rpl39e</name>
    <name evidence="6" type="ORF">SACC_02610</name>
</gene>
<evidence type="ECO:0000256" key="2">
    <source>
        <dbReference type="ARBA" id="ARBA00022980"/>
    </source>
</evidence>
<evidence type="ECO:0000313" key="6">
    <source>
        <dbReference type="EMBL" id="BDB97244.1"/>
    </source>
</evidence>
<dbReference type="Proteomes" id="UP001319921">
    <property type="component" value="Chromosome"/>
</dbReference>
<dbReference type="KEGG" id="scas:SACC_02610"/>
<evidence type="ECO:0000256" key="5">
    <source>
        <dbReference type="HAMAP-Rule" id="MF_00629"/>
    </source>
</evidence>
<dbReference type="PANTHER" id="PTHR19970:SF0">
    <property type="entry name" value="LARGE RIBOSOMAL SUBUNIT PROTEIN EL39"/>
    <property type="match status" value="1"/>
</dbReference>
<evidence type="ECO:0000256" key="3">
    <source>
        <dbReference type="ARBA" id="ARBA00023274"/>
    </source>
</evidence>
<organism evidence="6 7">
    <name type="scientific">Saccharolobus caldissimus</name>
    <dbReference type="NCBI Taxonomy" id="1702097"/>
    <lineage>
        <taxon>Archaea</taxon>
        <taxon>Thermoproteota</taxon>
        <taxon>Thermoprotei</taxon>
        <taxon>Sulfolobales</taxon>
        <taxon>Sulfolobaceae</taxon>
        <taxon>Saccharolobus</taxon>
    </lineage>
</organism>
<dbReference type="PANTHER" id="PTHR19970">
    <property type="entry name" value="RIBOSOMAL PROTEIN L39E"/>
    <property type="match status" value="1"/>
</dbReference>
<dbReference type="GO" id="GO:0003735">
    <property type="term" value="F:structural constituent of ribosome"/>
    <property type="evidence" value="ECO:0007669"/>
    <property type="project" value="InterPro"/>
</dbReference>
<dbReference type="GO" id="GO:0006412">
    <property type="term" value="P:translation"/>
    <property type="evidence" value="ECO:0007669"/>
    <property type="project" value="UniProtKB-UniRule"/>
</dbReference>
<proteinExistence type="inferred from homology"/>
<keyword evidence="3 5" id="KW-0687">Ribonucleoprotein</keyword>
<keyword evidence="2 5" id="KW-0689">Ribosomal protein</keyword>
<keyword evidence="7" id="KW-1185">Reference proteome</keyword>
<name>A0AAQ4CN63_9CREN</name>
<dbReference type="InterPro" id="IPR023626">
    <property type="entry name" value="Ribosomal_eL39_dom_sf"/>
</dbReference>